<dbReference type="OrthoDB" id="75495at2157"/>
<feature type="domain" description="Enoyl reductase (ER)" evidence="2">
    <location>
        <begin position="11"/>
        <end position="335"/>
    </location>
</feature>
<gene>
    <name evidence="3" type="ORF">JMJ58_16785</name>
</gene>
<dbReference type="GO" id="GO:0016616">
    <property type="term" value="F:oxidoreductase activity, acting on the CH-OH group of donors, NAD or NADP as acceptor"/>
    <property type="evidence" value="ECO:0007669"/>
    <property type="project" value="UniProtKB-ARBA"/>
</dbReference>
<keyword evidence="4" id="KW-1185">Reference proteome</keyword>
<dbReference type="SMART" id="SM00829">
    <property type="entry name" value="PKS_ER"/>
    <property type="match status" value="1"/>
</dbReference>
<evidence type="ECO:0000313" key="4">
    <source>
        <dbReference type="Proteomes" id="UP000637819"/>
    </source>
</evidence>
<dbReference type="SUPFAM" id="SSF51735">
    <property type="entry name" value="NAD(P)-binding Rossmann-fold domains"/>
    <property type="match status" value="1"/>
</dbReference>
<evidence type="ECO:0000259" key="2">
    <source>
        <dbReference type="SMART" id="SM00829"/>
    </source>
</evidence>
<dbReference type="Pfam" id="PF00107">
    <property type="entry name" value="ADH_zinc_N"/>
    <property type="match status" value="1"/>
</dbReference>
<dbReference type="PANTHER" id="PTHR44154:SF1">
    <property type="entry name" value="QUINONE OXIDOREDUCTASE"/>
    <property type="match status" value="1"/>
</dbReference>
<dbReference type="InterPro" id="IPR013149">
    <property type="entry name" value="ADH-like_C"/>
</dbReference>
<organism evidence="3 4">
    <name type="scientific">Haloterrigena salifodinae</name>
    <dbReference type="NCBI Taxonomy" id="2675099"/>
    <lineage>
        <taxon>Archaea</taxon>
        <taxon>Methanobacteriati</taxon>
        <taxon>Methanobacteriota</taxon>
        <taxon>Stenosarchaea group</taxon>
        <taxon>Halobacteria</taxon>
        <taxon>Halobacteriales</taxon>
        <taxon>Natrialbaceae</taxon>
        <taxon>Haloterrigena</taxon>
    </lineage>
</organism>
<keyword evidence="1" id="KW-0521">NADP</keyword>
<name>A0A8T8DYD4_9EURY</name>
<dbReference type="GeneID" id="62876815"/>
<dbReference type="AlphaFoldDB" id="A0A8T8DYD4"/>
<dbReference type="InterPro" id="IPR036291">
    <property type="entry name" value="NAD(P)-bd_dom_sf"/>
</dbReference>
<accession>A0A8T8DYD4</accession>
<dbReference type="KEGG" id="hsal:JMJ58_16785"/>
<evidence type="ECO:0000313" key="3">
    <source>
        <dbReference type="EMBL" id="QRV14574.1"/>
    </source>
</evidence>
<dbReference type="GO" id="GO:0043168">
    <property type="term" value="F:anion binding"/>
    <property type="evidence" value="ECO:0007669"/>
    <property type="project" value="UniProtKB-ARBA"/>
</dbReference>
<protein>
    <submittedName>
        <fullName evidence="3">Zinc-binding dehydrogenase</fullName>
    </submittedName>
</protein>
<dbReference type="Pfam" id="PF08240">
    <property type="entry name" value="ADH_N"/>
    <property type="match status" value="1"/>
</dbReference>
<dbReference type="InterPro" id="IPR051603">
    <property type="entry name" value="Zinc-ADH_QOR/CCCR"/>
</dbReference>
<reference evidence="3 4" key="1">
    <citation type="submission" date="2021-01" db="EMBL/GenBank/DDBJ databases">
        <title>Genome Sequence and Methylation Pattern of Haloterrigena salifodinae BOL5-1, An Extremely Halophilic Archaeon from a Bolivian Salt Mine.</title>
        <authorList>
            <person name="DasSarma P."/>
            <person name="Anton B.P."/>
            <person name="DasSarma S.L."/>
            <person name="von Ehrenheim H.A.L."/>
            <person name="Martinez F.L."/>
            <person name="Guzman D."/>
            <person name="Roberts R.J."/>
            <person name="DasSarma S."/>
        </authorList>
    </citation>
    <scope>NUCLEOTIDE SEQUENCE [LARGE SCALE GENOMIC DNA]</scope>
    <source>
        <strain evidence="3 4">BOL5-1</strain>
    </source>
</reference>
<dbReference type="PANTHER" id="PTHR44154">
    <property type="entry name" value="QUINONE OXIDOREDUCTASE"/>
    <property type="match status" value="1"/>
</dbReference>
<dbReference type="Gene3D" id="3.90.180.10">
    <property type="entry name" value="Medium-chain alcohol dehydrogenases, catalytic domain"/>
    <property type="match status" value="1"/>
</dbReference>
<dbReference type="InterPro" id="IPR020843">
    <property type="entry name" value="ER"/>
</dbReference>
<dbReference type="Proteomes" id="UP000637819">
    <property type="component" value="Chromosome"/>
</dbReference>
<dbReference type="EMBL" id="CP069188">
    <property type="protein sequence ID" value="QRV14574.1"/>
    <property type="molecule type" value="Genomic_DNA"/>
</dbReference>
<dbReference type="InterPro" id="IPR013154">
    <property type="entry name" value="ADH-like_N"/>
</dbReference>
<dbReference type="GO" id="GO:0044281">
    <property type="term" value="P:small molecule metabolic process"/>
    <property type="evidence" value="ECO:0007669"/>
    <property type="project" value="UniProtKB-ARBA"/>
</dbReference>
<dbReference type="GO" id="GO:0030554">
    <property type="term" value="F:adenyl nucleotide binding"/>
    <property type="evidence" value="ECO:0007669"/>
    <property type="project" value="UniProtKB-ARBA"/>
</dbReference>
<dbReference type="InterPro" id="IPR011032">
    <property type="entry name" value="GroES-like_sf"/>
</dbReference>
<sequence length="341" mass="36084">MRAAAFTDLIGPEGVSVIEQPDPEPDPGEVAVDVDACAINRHDLWILEGDSAMVDTDDLPFVTGLDVAGVVSEVGDDVSAVEPGDRVVLCPNQTCGSCRFCREGPENRCERFSLYHGGLAETARVEADRLVPLPDGVSTTTAAAIPTAYMTAFHMLRRADVGPGDLVFVPGATGGVGVAAVQLADVLGARTIGTSSSESKLERVDKLGLDHAIRATEPDEIREEVESIGTPDAVINHLGGEYTRLGQEVMRRGGTMVICGRTAGGESTIDVPDLFLGHKRVVGSTMGTQDDLRRLVELTADGDLSPVIDETFPLEATGEAFATMQDRESVGKLVVEPESDR</sequence>
<evidence type="ECO:0000256" key="1">
    <source>
        <dbReference type="ARBA" id="ARBA00022857"/>
    </source>
</evidence>
<dbReference type="RefSeq" id="WP_204747325.1">
    <property type="nucleotide sequence ID" value="NZ_CP069188.1"/>
</dbReference>
<dbReference type="SUPFAM" id="SSF50129">
    <property type="entry name" value="GroES-like"/>
    <property type="match status" value="1"/>
</dbReference>
<proteinExistence type="predicted"/>